<keyword evidence="2" id="KW-1185">Reference proteome</keyword>
<organism evidence="1 2">
    <name type="scientific">Saguinus oedipus</name>
    <name type="common">Cotton-top tamarin</name>
    <name type="synonym">Oedipomidas oedipus</name>
    <dbReference type="NCBI Taxonomy" id="9490"/>
    <lineage>
        <taxon>Eukaryota</taxon>
        <taxon>Metazoa</taxon>
        <taxon>Chordata</taxon>
        <taxon>Craniata</taxon>
        <taxon>Vertebrata</taxon>
        <taxon>Euteleostomi</taxon>
        <taxon>Mammalia</taxon>
        <taxon>Eutheria</taxon>
        <taxon>Euarchontoglires</taxon>
        <taxon>Primates</taxon>
        <taxon>Haplorrhini</taxon>
        <taxon>Platyrrhini</taxon>
        <taxon>Cebidae</taxon>
        <taxon>Callitrichinae</taxon>
        <taxon>Saguinus</taxon>
    </lineage>
</organism>
<sequence length="116" mass="12649">MGVRVSLDSELPTFLVKGILCLAWMRPDSMGTGGPGQLQGWTHRGAVGGETRVCRGSLSSPGQPDNSSIEMADWEGEYKLGLGTRQEGGQAGRQVTWWAELEQSTEGSRRSRQLRE</sequence>
<name>A0ABQ9V602_SAGOE</name>
<evidence type="ECO:0000313" key="2">
    <source>
        <dbReference type="Proteomes" id="UP001266305"/>
    </source>
</evidence>
<gene>
    <name evidence="1" type="ORF">P7K49_018235</name>
</gene>
<reference evidence="1 2" key="1">
    <citation type="submission" date="2023-05" db="EMBL/GenBank/DDBJ databases">
        <title>B98-5 Cell Line De Novo Hybrid Assembly: An Optical Mapping Approach.</title>
        <authorList>
            <person name="Kananen K."/>
            <person name="Auerbach J.A."/>
            <person name="Kautto E."/>
            <person name="Blachly J.S."/>
        </authorList>
    </citation>
    <scope>NUCLEOTIDE SEQUENCE [LARGE SCALE GENOMIC DNA]</scope>
    <source>
        <strain evidence="1">B95-8</strain>
        <tissue evidence="1">Cell line</tissue>
    </source>
</reference>
<dbReference type="Proteomes" id="UP001266305">
    <property type="component" value="Unassembled WGS sequence"/>
</dbReference>
<dbReference type="EMBL" id="JASSZA010000008">
    <property type="protein sequence ID" value="KAK2104379.1"/>
    <property type="molecule type" value="Genomic_DNA"/>
</dbReference>
<accession>A0ABQ9V602</accession>
<evidence type="ECO:0000313" key="1">
    <source>
        <dbReference type="EMBL" id="KAK2104379.1"/>
    </source>
</evidence>
<comment type="caution">
    <text evidence="1">The sequence shown here is derived from an EMBL/GenBank/DDBJ whole genome shotgun (WGS) entry which is preliminary data.</text>
</comment>
<protein>
    <submittedName>
        <fullName evidence="1">Uncharacterized protein</fullName>
    </submittedName>
</protein>
<proteinExistence type="predicted"/>